<name>A0A8S3AMS8_9BILA</name>
<gene>
    <name evidence="2" type="ORF">SMN809_LOCUS44592</name>
</gene>
<comment type="caution">
    <text evidence="2">The sequence shown here is derived from an EMBL/GenBank/DDBJ whole genome shotgun (WGS) entry which is preliminary data.</text>
</comment>
<feature type="compositionally biased region" description="Polar residues" evidence="1">
    <location>
        <begin position="1"/>
        <end position="12"/>
    </location>
</feature>
<sequence>SKTKVESTPSKKASQRKRASPEVAVESVTAKRSKVSKPTDARVASSNVRTASASNKTSKVESTK</sequence>
<evidence type="ECO:0000313" key="2">
    <source>
        <dbReference type="EMBL" id="CAF4738195.1"/>
    </source>
</evidence>
<feature type="region of interest" description="Disordered" evidence="1">
    <location>
        <begin position="1"/>
        <end position="64"/>
    </location>
</feature>
<proteinExistence type="predicted"/>
<organism evidence="2 3">
    <name type="scientific">Rotaria magnacalcarata</name>
    <dbReference type="NCBI Taxonomy" id="392030"/>
    <lineage>
        <taxon>Eukaryota</taxon>
        <taxon>Metazoa</taxon>
        <taxon>Spiralia</taxon>
        <taxon>Gnathifera</taxon>
        <taxon>Rotifera</taxon>
        <taxon>Eurotatoria</taxon>
        <taxon>Bdelloidea</taxon>
        <taxon>Philodinida</taxon>
        <taxon>Philodinidae</taxon>
        <taxon>Rotaria</taxon>
    </lineage>
</organism>
<protein>
    <submittedName>
        <fullName evidence="2">Uncharacterized protein</fullName>
    </submittedName>
</protein>
<dbReference type="AlphaFoldDB" id="A0A8S3AMS8"/>
<feature type="non-terminal residue" evidence="2">
    <location>
        <position position="1"/>
    </location>
</feature>
<accession>A0A8S3AMS8</accession>
<evidence type="ECO:0000256" key="1">
    <source>
        <dbReference type="SAM" id="MobiDB-lite"/>
    </source>
</evidence>
<evidence type="ECO:0000313" key="3">
    <source>
        <dbReference type="Proteomes" id="UP000676336"/>
    </source>
</evidence>
<feature type="non-terminal residue" evidence="2">
    <location>
        <position position="64"/>
    </location>
</feature>
<dbReference type="EMBL" id="CAJOBI010134165">
    <property type="protein sequence ID" value="CAF4738195.1"/>
    <property type="molecule type" value="Genomic_DNA"/>
</dbReference>
<reference evidence="2" key="1">
    <citation type="submission" date="2021-02" db="EMBL/GenBank/DDBJ databases">
        <authorList>
            <person name="Nowell W R."/>
        </authorList>
    </citation>
    <scope>NUCLEOTIDE SEQUENCE</scope>
</reference>
<feature type="compositionally biased region" description="Polar residues" evidence="1">
    <location>
        <begin position="44"/>
        <end position="57"/>
    </location>
</feature>
<dbReference type="Proteomes" id="UP000676336">
    <property type="component" value="Unassembled WGS sequence"/>
</dbReference>